<reference evidence="3 4" key="1">
    <citation type="submission" date="2019-05" db="EMBL/GenBank/DDBJ databases">
        <title>Genome sequence of Klebsiella sp strain TOUT106.</title>
        <authorList>
            <person name="Rahi P."/>
            <person name="Chaudhari D."/>
        </authorList>
    </citation>
    <scope>NUCLEOTIDE SEQUENCE [LARGE SCALE GENOMIC DNA]</scope>
    <source>
        <strain evidence="3 4">TOUT106</strain>
    </source>
</reference>
<comment type="subcellular location">
    <subcellularLocation>
        <location evidence="1">Cell inner membrane</location>
    </subcellularLocation>
</comment>
<dbReference type="PANTHER" id="PTHR40033:SF1">
    <property type="entry name" value="CITRATE-SODIUM SYMPORTER"/>
    <property type="match status" value="1"/>
</dbReference>
<feature type="transmembrane region" description="Helical" evidence="2">
    <location>
        <begin position="127"/>
        <end position="143"/>
    </location>
</feature>
<feature type="transmembrane region" description="Helical" evidence="2">
    <location>
        <begin position="63"/>
        <end position="80"/>
    </location>
</feature>
<comment type="function">
    <text evidence="1">Secondary active transporter that catalyzes the uptake of citrate across the membrane with the concomitant uptake of sodium.</text>
</comment>
<organism evidence="3 4">
    <name type="scientific">Klebsiella indica</name>
    <dbReference type="NCBI Taxonomy" id="2582917"/>
    <lineage>
        <taxon>Bacteria</taxon>
        <taxon>Pseudomonadati</taxon>
        <taxon>Pseudomonadota</taxon>
        <taxon>Gammaproteobacteria</taxon>
        <taxon>Enterobacterales</taxon>
        <taxon>Enterobacteriaceae</taxon>
        <taxon>Klebsiella/Raoultella group</taxon>
        <taxon>Klebsiella</taxon>
    </lineage>
</organism>
<dbReference type="EMBL" id="VCHQ01000024">
    <property type="protein sequence ID" value="TLV14037.1"/>
    <property type="molecule type" value="Genomic_DNA"/>
</dbReference>
<feature type="transmembrane region" description="Helical" evidence="2">
    <location>
        <begin position="223"/>
        <end position="241"/>
    </location>
</feature>
<evidence type="ECO:0000256" key="1">
    <source>
        <dbReference type="PIRNR" id="PIRNR005348"/>
    </source>
</evidence>
<feature type="transmembrane region" description="Helical" evidence="2">
    <location>
        <begin position="87"/>
        <end position="107"/>
    </location>
</feature>
<keyword evidence="1" id="KW-0813">Transport</keyword>
<protein>
    <recommendedName>
        <fullName evidence="1">Citrate-sodium symporter</fullName>
    </recommendedName>
</protein>
<dbReference type="RefSeq" id="WP_138361919.1">
    <property type="nucleotide sequence ID" value="NZ_JBCIVH010000002.1"/>
</dbReference>
<dbReference type="Proteomes" id="UP000307430">
    <property type="component" value="Unassembled WGS sequence"/>
</dbReference>
<feature type="transmembrane region" description="Helical" evidence="2">
    <location>
        <begin position="185"/>
        <end position="211"/>
    </location>
</feature>
<dbReference type="GO" id="GO:0006101">
    <property type="term" value="P:citrate metabolic process"/>
    <property type="evidence" value="ECO:0007669"/>
    <property type="project" value="UniProtKB-UniRule"/>
</dbReference>
<proteinExistence type="inferred from homology"/>
<dbReference type="GO" id="GO:0008514">
    <property type="term" value="F:organic anion transmembrane transporter activity"/>
    <property type="evidence" value="ECO:0007669"/>
    <property type="project" value="InterPro"/>
</dbReference>
<keyword evidence="1" id="KW-1003">Cell membrane</keyword>
<keyword evidence="1" id="KW-0769">Symport</keyword>
<feature type="transmembrane region" description="Helical" evidence="2">
    <location>
        <begin position="429"/>
        <end position="450"/>
    </location>
</feature>
<dbReference type="GO" id="GO:0015293">
    <property type="term" value="F:symporter activity"/>
    <property type="evidence" value="ECO:0007669"/>
    <property type="project" value="UniProtKB-UniRule"/>
</dbReference>
<feature type="transmembrane region" description="Helical" evidence="2">
    <location>
        <begin position="33"/>
        <end position="51"/>
    </location>
</feature>
<accession>A0A5R9LEI8</accession>
<gene>
    <name evidence="3" type="ORF">FE839_16785</name>
</gene>
<feature type="transmembrane region" description="Helical" evidence="2">
    <location>
        <begin position="284"/>
        <end position="315"/>
    </location>
</feature>
<feature type="transmembrane region" description="Helical" evidence="2">
    <location>
        <begin position="155"/>
        <end position="179"/>
    </location>
</feature>
<dbReference type="InterPro" id="IPR004679">
    <property type="entry name" value="2-OHcarboxylate_transport"/>
</dbReference>
<evidence type="ECO:0000313" key="4">
    <source>
        <dbReference type="Proteomes" id="UP000307430"/>
    </source>
</evidence>
<dbReference type="GO" id="GO:0005886">
    <property type="term" value="C:plasma membrane"/>
    <property type="evidence" value="ECO:0007669"/>
    <property type="project" value="UniProtKB-SubCell"/>
</dbReference>
<keyword evidence="1" id="KW-0163">Citrate utilization</keyword>
<evidence type="ECO:0000256" key="2">
    <source>
        <dbReference type="SAM" id="Phobius"/>
    </source>
</evidence>
<dbReference type="PANTHER" id="PTHR40033">
    <property type="entry name" value="NA(+)-MALATE SYMPORTER"/>
    <property type="match status" value="1"/>
</dbReference>
<keyword evidence="2" id="KW-1133">Transmembrane helix</keyword>
<sequence length="451" mass="47822">MSTTDNAFPATIDPINTPKAPLKQRWWHILDNWKVGIIPLPLFLLAGGLIAIDCLGGKLPSDIVVMVATLAFFGFACGEFGKRLPVLGKLGAAAICATFIPSALVHYGLLPDVVVESTTKFYKSTNILYLYICCIIVGSIMSMNRTTLIQGFLRIFLPMLCGEIVGMLVGVGVGTVLGLEPFQVFFFIVLPIMAGGVGEGAIPLSIGYAALMHMEQGVALGRILPMVMLGSLTAIVISGGLNQLGKRFPHLTGEGQLMPNRRNEIQGEKAAEGKMDVTTLASGALLAVLLYMLGMLGQKMIGLPAPVGMLFLAVLLKLANGVSPRLQEGSQMVYKFFRTAVTYPILFAVGVAITPWQELVNAFTVTNLLVIISTVSALVATGFLVGKKIGMYPIDVAIVSCCQSGQGGTGDVAILTSGNRMNLMPFAQIATRIGGAINVSLGLLFLSHFLA</sequence>
<comment type="caution">
    <text evidence="3">The sequence shown here is derived from an EMBL/GenBank/DDBJ whole genome shotgun (WGS) entry which is preliminary data.</text>
</comment>
<feature type="transmembrane region" description="Helical" evidence="2">
    <location>
        <begin position="336"/>
        <end position="356"/>
    </location>
</feature>
<keyword evidence="4" id="KW-1185">Reference proteome</keyword>
<feature type="transmembrane region" description="Helical" evidence="2">
    <location>
        <begin position="362"/>
        <end position="385"/>
    </location>
</feature>
<name>A0A5R9LEI8_9ENTR</name>
<dbReference type="AlphaFoldDB" id="A0A5R9LEI8"/>
<comment type="similarity">
    <text evidence="1">Belongs to the 2-hydroxycarboxylate transporter (2-HCT) (TC 2.A.24) family.</text>
</comment>
<evidence type="ECO:0000313" key="3">
    <source>
        <dbReference type="EMBL" id="TLV14037.1"/>
    </source>
</evidence>
<keyword evidence="1" id="KW-0997">Cell inner membrane</keyword>
<keyword evidence="1 2" id="KW-0472">Membrane</keyword>
<dbReference type="PIRSF" id="PIRSF005348">
    <property type="entry name" value="YxkH"/>
    <property type="match status" value="1"/>
</dbReference>
<dbReference type="Pfam" id="PF03390">
    <property type="entry name" value="2HCT"/>
    <property type="match status" value="1"/>
</dbReference>
<keyword evidence="2" id="KW-0812">Transmembrane</keyword>